<dbReference type="Proteomes" id="UP000051673">
    <property type="component" value="Unassembled WGS sequence"/>
</dbReference>
<reference evidence="1 2" key="1">
    <citation type="journal article" date="2015" name="Genome Announc.">
        <title>Expanding the biotechnology potential of lactobacilli through comparative genomics of 213 strains and associated genera.</title>
        <authorList>
            <person name="Sun Z."/>
            <person name="Harris H.M."/>
            <person name="McCann A."/>
            <person name="Guo C."/>
            <person name="Argimon S."/>
            <person name="Zhang W."/>
            <person name="Yang X."/>
            <person name="Jeffery I.B."/>
            <person name="Cooney J.C."/>
            <person name="Kagawa T.F."/>
            <person name="Liu W."/>
            <person name="Song Y."/>
            <person name="Salvetti E."/>
            <person name="Wrobel A."/>
            <person name="Rasinkangas P."/>
            <person name="Parkhill J."/>
            <person name="Rea M.C."/>
            <person name="O'Sullivan O."/>
            <person name="Ritari J."/>
            <person name="Douillard F.P."/>
            <person name="Paul Ross R."/>
            <person name="Yang R."/>
            <person name="Briner A.E."/>
            <person name="Felis G.E."/>
            <person name="de Vos W.M."/>
            <person name="Barrangou R."/>
            <person name="Klaenhammer T.R."/>
            <person name="Caufield P.W."/>
            <person name="Cui Y."/>
            <person name="Zhang H."/>
            <person name="O'Toole P.W."/>
        </authorList>
    </citation>
    <scope>NUCLEOTIDE SEQUENCE [LARGE SCALE GENOMIC DNA]</scope>
    <source>
        <strain evidence="1 2">DSM 20014</strain>
    </source>
</reference>
<gene>
    <name evidence="1" type="ORF">IV67_GL001772</name>
</gene>
<dbReference type="SUPFAM" id="SSF56784">
    <property type="entry name" value="HAD-like"/>
    <property type="match status" value="1"/>
</dbReference>
<dbReference type="Pfam" id="PF08282">
    <property type="entry name" value="Hydrolase_3"/>
    <property type="match status" value="1"/>
</dbReference>
<dbReference type="OrthoDB" id="9814970at2"/>
<dbReference type="InterPro" id="IPR000150">
    <property type="entry name" value="Cof"/>
</dbReference>
<dbReference type="PANTHER" id="PTHR10000">
    <property type="entry name" value="PHOSPHOSERINE PHOSPHATASE"/>
    <property type="match status" value="1"/>
</dbReference>
<dbReference type="AlphaFoldDB" id="A0A0R2JNF3"/>
<accession>A0A0R2JNF3</accession>
<dbReference type="SFLD" id="SFLDS00003">
    <property type="entry name" value="Haloacid_Dehalogenase"/>
    <property type="match status" value="1"/>
</dbReference>
<keyword evidence="2" id="KW-1185">Reference proteome</keyword>
<dbReference type="PANTHER" id="PTHR10000:SF53">
    <property type="entry name" value="5-AMINO-6-(5-PHOSPHO-D-RIBITYLAMINO)URACIL PHOSPHATASE YBJI-RELATED"/>
    <property type="match status" value="1"/>
</dbReference>
<keyword evidence="1" id="KW-0378">Hydrolase</keyword>
<dbReference type="PROSITE" id="PS01228">
    <property type="entry name" value="COF_1"/>
    <property type="match status" value="1"/>
</dbReference>
<dbReference type="PROSITE" id="PS01229">
    <property type="entry name" value="COF_2"/>
    <property type="match status" value="1"/>
</dbReference>
<comment type="caution">
    <text evidence="1">The sequence shown here is derived from an EMBL/GenBank/DDBJ whole genome shotgun (WGS) entry which is preliminary data.</text>
</comment>
<protein>
    <submittedName>
        <fullName evidence="1">HAD superfamily hydrolase</fullName>
    </submittedName>
</protein>
<dbReference type="InterPro" id="IPR036412">
    <property type="entry name" value="HAD-like_sf"/>
</dbReference>
<evidence type="ECO:0000313" key="1">
    <source>
        <dbReference type="EMBL" id="KRN77414.1"/>
    </source>
</evidence>
<dbReference type="GO" id="GO:0000287">
    <property type="term" value="F:magnesium ion binding"/>
    <property type="evidence" value="ECO:0007669"/>
    <property type="project" value="TreeGrafter"/>
</dbReference>
<evidence type="ECO:0000313" key="2">
    <source>
        <dbReference type="Proteomes" id="UP000051673"/>
    </source>
</evidence>
<dbReference type="NCBIfam" id="TIGR00099">
    <property type="entry name" value="Cof-subfamily"/>
    <property type="match status" value="1"/>
</dbReference>
<sequence length="272" mass="30292">MGVKLIATDLDGTLLNDEKTFDTVWMKTLLDRMEAQNIRFVAASGNQKVKLAAYFESVGADRITYISDNGALVSQGDEIISEQALTADQVARVLTWNAKNHPVDENLVMLSGAKGAYVSNHATEEVIEMSRFFFPNLQQVEKFNEIDDDIFRVSLIWEQSVDVKPEIDELKAEFGNELHTTGSGFGSVDLLAPNVNKRTGLETLAAHFDIQPDEMVALGDNDNDLEMLRYVGRPFVMPNAEQFMHDRIQTQALADNNHDGVLKTIEAILDGK</sequence>
<dbReference type="SFLD" id="SFLDG01140">
    <property type="entry name" value="C2.B:_Phosphomannomutase_and_P"/>
    <property type="match status" value="1"/>
</dbReference>
<dbReference type="InterPro" id="IPR006379">
    <property type="entry name" value="HAD-SF_hydro_IIB"/>
</dbReference>
<dbReference type="InterPro" id="IPR023214">
    <property type="entry name" value="HAD_sf"/>
</dbReference>
<dbReference type="GO" id="GO:0005829">
    <property type="term" value="C:cytosol"/>
    <property type="evidence" value="ECO:0007669"/>
    <property type="project" value="TreeGrafter"/>
</dbReference>
<dbReference type="PATRIC" id="fig|1620.3.peg.1808"/>
<dbReference type="GO" id="GO:0016791">
    <property type="term" value="F:phosphatase activity"/>
    <property type="evidence" value="ECO:0007669"/>
    <property type="project" value="UniProtKB-ARBA"/>
</dbReference>
<dbReference type="STRING" id="1620.IV67_GL001772"/>
<dbReference type="RefSeq" id="WP_057787018.1">
    <property type="nucleotide sequence ID" value="NZ_JQCD01000021.1"/>
</dbReference>
<dbReference type="Gene3D" id="3.30.1240.10">
    <property type="match status" value="1"/>
</dbReference>
<dbReference type="EMBL" id="JQCD01000021">
    <property type="protein sequence ID" value="KRN77414.1"/>
    <property type="molecule type" value="Genomic_DNA"/>
</dbReference>
<name>A0A0R2JNF3_9LACO</name>
<proteinExistence type="predicted"/>
<organism evidence="1 2">
    <name type="scientific">Weissella minor</name>
    <dbReference type="NCBI Taxonomy" id="1620"/>
    <lineage>
        <taxon>Bacteria</taxon>
        <taxon>Bacillati</taxon>
        <taxon>Bacillota</taxon>
        <taxon>Bacilli</taxon>
        <taxon>Lactobacillales</taxon>
        <taxon>Lactobacillaceae</taxon>
        <taxon>Weissella</taxon>
    </lineage>
</organism>
<dbReference type="NCBIfam" id="TIGR01484">
    <property type="entry name" value="HAD-SF-IIB"/>
    <property type="match status" value="1"/>
</dbReference>
<dbReference type="Gene3D" id="3.40.50.1000">
    <property type="entry name" value="HAD superfamily/HAD-like"/>
    <property type="match status" value="1"/>
</dbReference>